<name>C5BIR0_TERTT</name>
<dbReference type="GO" id="GO:0008168">
    <property type="term" value="F:methyltransferase activity"/>
    <property type="evidence" value="ECO:0007669"/>
    <property type="project" value="UniProtKB-KW"/>
</dbReference>
<sequence length="191" mass="21428">MRSTLINVKDVSRCFLATVESFLVNIQRRIYFGWYLNMITEIRTCLWFDSGLGQEAAKFYCSLLPNSRVDAVYLGEPGHGHIINFTLAGAPYQILDAGPHFTLTEAVSISVETEDQAETDRLWSALTADGGEESHCGWLKDRYGLSWQVYPKRLTELTFGADREVAAKAIEVMMKQRKIDIAAIEAAVLSN</sequence>
<protein>
    <submittedName>
        <fullName evidence="2">3-demethylubiquinone-9 3-methyltransferase domain protein</fullName>
    </submittedName>
</protein>
<evidence type="ECO:0000259" key="1">
    <source>
        <dbReference type="Pfam" id="PF06983"/>
    </source>
</evidence>
<proteinExistence type="predicted"/>
<dbReference type="KEGG" id="ttu:TERTU_2035"/>
<dbReference type="GO" id="GO:0032259">
    <property type="term" value="P:methylation"/>
    <property type="evidence" value="ECO:0007669"/>
    <property type="project" value="UniProtKB-KW"/>
</dbReference>
<reference evidence="2 3" key="1">
    <citation type="journal article" date="2009" name="PLoS ONE">
        <title>The complete genome of Teredinibacter turnerae T7901: an intracellular endosymbiont of marine wood-boring bivalves (shipworms).</title>
        <authorList>
            <person name="Yang J.C."/>
            <person name="Madupu R."/>
            <person name="Durkin A.S."/>
            <person name="Ekborg N.A."/>
            <person name="Pedamallu C.S."/>
            <person name="Hostetler J.B."/>
            <person name="Radune D."/>
            <person name="Toms B.S."/>
            <person name="Henrissat B."/>
            <person name="Coutinho P.M."/>
            <person name="Schwarz S."/>
            <person name="Field L."/>
            <person name="Trindade-Silva A.E."/>
            <person name="Soares C.A.G."/>
            <person name="Elshahawi S."/>
            <person name="Hanora A."/>
            <person name="Schmidt E.W."/>
            <person name="Haygood M.G."/>
            <person name="Posfai J."/>
            <person name="Benner J."/>
            <person name="Madinger C."/>
            <person name="Nove J."/>
            <person name="Anton B."/>
            <person name="Chaudhary K."/>
            <person name="Foster J."/>
            <person name="Holman A."/>
            <person name="Kumar S."/>
            <person name="Lessard P.A."/>
            <person name="Luyten Y.A."/>
            <person name="Slatko B."/>
            <person name="Wood N."/>
            <person name="Wu B."/>
            <person name="Teplitski M."/>
            <person name="Mougous J.D."/>
            <person name="Ward N."/>
            <person name="Eisen J.A."/>
            <person name="Badger J.H."/>
            <person name="Distel D.L."/>
        </authorList>
    </citation>
    <scope>NUCLEOTIDE SEQUENCE [LARGE SCALE GENOMIC DNA]</scope>
    <source>
        <strain evidence="3">ATCC 39867 / T7901</strain>
    </source>
</reference>
<dbReference type="AlphaFoldDB" id="C5BIR0"/>
<gene>
    <name evidence="2" type="ordered locus">TERTU_2035</name>
</gene>
<keyword evidence="3" id="KW-1185">Reference proteome</keyword>
<evidence type="ECO:0000313" key="2">
    <source>
        <dbReference type="EMBL" id="ACR11609.1"/>
    </source>
</evidence>
<dbReference type="PANTHER" id="PTHR33990:SF2">
    <property type="entry name" value="PHNB-LIKE DOMAIN-CONTAINING PROTEIN"/>
    <property type="match status" value="1"/>
</dbReference>
<dbReference type="STRING" id="377629.TERTU_2035"/>
<organism evidence="2 3">
    <name type="scientific">Teredinibacter turnerae (strain ATCC 39867 / T7901)</name>
    <dbReference type="NCBI Taxonomy" id="377629"/>
    <lineage>
        <taxon>Bacteria</taxon>
        <taxon>Pseudomonadati</taxon>
        <taxon>Pseudomonadota</taxon>
        <taxon>Gammaproteobacteria</taxon>
        <taxon>Cellvibrionales</taxon>
        <taxon>Cellvibrionaceae</taxon>
        <taxon>Teredinibacter</taxon>
    </lineage>
</organism>
<dbReference type="PANTHER" id="PTHR33990">
    <property type="entry name" value="PROTEIN YJDN-RELATED"/>
    <property type="match status" value="1"/>
</dbReference>
<dbReference type="Pfam" id="PF06983">
    <property type="entry name" value="3-dmu-9_3-mt"/>
    <property type="match status" value="1"/>
</dbReference>
<dbReference type="Gene3D" id="3.10.180.10">
    <property type="entry name" value="2,3-Dihydroxybiphenyl 1,2-Dioxygenase, domain 1"/>
    <property type="match status" value="1"/>
</dbReference>
<dbReference type="InterPro" id="IPR029068">
    <property type="entry name" value="Glyas_Bleomycin-R_OHBP_Dase"/>
</dbReference>
<evidence type="ECO:0000313" key="3">
    <source>
        <dbReference type="Proteomes" id="UP000009080"/>
    </source>
</evidence>
<dbReference type="InterPro" id="IPR028973">
    <property type="entry name" value="PhnB-like"/>
</dbReference>
<dbReference type="EMBL" id="CP001614">
    <property type="protein sequence ID" value="ACR11609.1"/>
    <property type="molecule type" value="Genomic_DNA"/>
</dbReference>
<feature type="domain" description="PhnB-like" evidence="1">
    <location>
        <begin position="41"/>
        <end position="149"/>
    </location>
</feature>
<accession>C5BIR0</accession>
<dbReference type="HOGENOM" id="CLU_046006_22_1_6"/>
<dbReference type="CDD" id="cd06588">
    <property type="entry name" value="PhnB_like"/>
    <property type="match status" value="1"/>
</dbReference>
<dbReference type="SUPFAM" id="SSF54593">
    <property type="entry name" value="Glyoxalase/Bleomycin resistance protein/Dihydroxybiphenyl dioxygenase"/>
    <property type="match status" value="1"/>
</dbReference>
<dbReference type="Proteomes" id="UP000009080">
    <property type="component" value="Chromosome"/>
</dbReference>
<dbReference type="eggNOG" id="COG3865">
    <property type="taxonomic scope" value="Bacteria"/>
</dbReference>